<dbReference type="NCBIfam" id="NF033547">
    <property type="entry name" value="transpos_IS1595"/>
    <property type="match status" value="1"/>
</dbReference>
<dbReference type="Proteomes" id="UP000285023">
    <property type="component" value="Unassembled WGS sequence"/>
</dbReference>
<accession>A0A418PYL4</accession>
<dbReference type="InterPro" id="IPR024445">
    <property type="entry name" value="Tnp_ISXO2-like"/>
</dbReference>
<dbReference type="PANTHER" id="PTHR47163:SF2">
    <property type="entry name" value="SI:DKEY-17M8.2"/>
    <property type="match status" value="1"/>
</dbReference>
<feature type="domain" description="ISXO2-like transposase" evidence="1">
    <location>
        <begin position="127"/>
        <end position="269"/>
    </location>
</feature>
<dbReference type="OrthoDB" id="271821at2"/>
<gene>
    <name evidence="2" type="ORF">D3M59_09330</name>
</gene>
<dbReference type="EMBL" id="QXTF01000003">
    <property type="protein sequence ID" value="RIX27251.1"/>
    <property type="molecule type" value="Genomic_DNA"/>
</dbReference>
<dbReference type="InterPro" id="IPR053164">
    <property type="entry name" value="IS1016-like_transposase"/>
</dbReference>
<organism evidence="2 3">
    <name type="scientific">Sphingomonas edaphi</name>
    <dbReference type="NCBI Taxonomy" id="2315689"/>
    <lineage>
        <taxon>Bacteria</taxon>
        <taxon>Pseudomonadati</taxon>
        <taxon>Pseudomonadota</taxon>
        <taxon>Alphaproteobacteria</taxon>
        <taxon>Sphingomonadales</taxon>
        <taxon>Sphingomonadaceae</taxon>
        <taxon>Sphingomonas</taxon>
    </lineage>
</organism>
<dbReference type="Pfam" id="PF12760">
    <property type="entry name" value="Zn_ribbon_IS1595"/>
    <property type="match status" value="1"/>
</dbReference>
<proteinExistence type="predicted"/>
<evidence type="ECO:0000313" key="2">
    <source>
        <dbReference type="EMBL" id="RIX27251.1"/>
    </source>
</evidence>
<comment type="caution">
    <text evidence="2">The sequence shown here is derived from an EMBL/GenBank/DDBJ whole genome shotgun (WGS) entry which is preliminary data.</text>
</comment>
<sequence>MTQTLRQFQDRFPTEEACLDHLFQVRYGTDFECPKCGRPAKYSRVKARRSYQCNWCAHQVYPTAGTPFDRTRTSLRDWFYVMFLFTTTRNGVAAKRVQREIGVTYKTAWRMCHEVRKYMAQVDGDDALGGPGEVVEIDETYVGGKEKGQGSMKEKTIVLGMMERDGAVTTRVIENVRRVTLFPHICENVLPGSIINTDELVSYKSISLRGYRHQTVNHREGRYVSDYGATVNSIEGFWALLKRGIHGTHIHVSPKHLSKYLGEFEFRWNHRHTPHLMLDRLLYSFTR</sequence>
<evidence type="ECO:0000313" key="3">
    <source>
        <dbReference type="Proteomes" id="UP000285023"/>
    </source>
</evidence>
<dbReference type="AlphaFoldDB" id="A0A418PYL4"/>
<reference evidence="2 3" key="1">
    <citation type="submission" date="2018-09" db="EMBL/GenBank/DDBJ databases">
        <title>Sphingomonas sp. DAC4.</title>
        <authorList>
            <person name="Seo T."/>
        </authorList>
    </citation>
    <scope>NUCLEOTIDE SEQUENCE [LARGE SCALE GENOMIC DNA]</scope>
    <source>
        <strain evidence="2 3">DAC4</strain>
    </source>
</reference>
<dbReference type="InterPro" id="IPR024442">
    <property type="entry name" value="Transposase_Zn_ribbon"/>
</dbReference>
<dbReference type="PANTHER" id="PTHR47163">
    <property type="entry name" value="DDE_TNP_IS1595 DOMAIN-CONTAINING PROTEIN"/>
    <property type="match status" value="1"/>
</dbReference>
<evidence type="ECO:0000259" key="1">
    <source>
        <dbReference type="SMART" id="SM01126"/>
    </source>
</evidence>
<protein>
    <submittedName>
        <fullName evidence="2">IS1595 family transposase</fullName>
    </submittedName>
</protein>
<name>A0A418PYL4_9SPHN</name>
<keyword evidence="3" id="KW-1185">Reference proteome</keyword>
<dbReference type="Pfam" id="PF12762">
    <property type="entry name" value="DDE_Tnp_IS1595"/>
    <property type="match status" value="1"/>
</dbReference>
<dbReference type="SMART" id="SM01126">
    <property type="entry name" value="DDE_Tnp_IS1595"/>
    <property type="match status" value="1"/>
</dbReference>